<protein>
    <submittedName>
        <fullName evidence="1">Uncharacterized protein</fullName>
    </submittedName>
</protein>
<sequence>MAYTSTAAQCMRQRKNCKLPYHITGPVSSHPNWRPCRHAEAAPADYRHQGPNPREMQAARLITGHGDAGR</sequence>
<reference evidence="1 2" key="1">
    <citation type="submission" date="2019-11" db="EMBL/GenBank/DDBJ databases">
        <title>Whole genome sequence of Oryza granulata.</title>
        <authorList>
            <person name="Li W."/>
        </authorList>
    </citation>
    <scope>NUCLEOTIDE SEQUENCE [LARGE SCALE GENOMIC DNA]</scope>
    <source>
        <strain evidence="2">cv. Menghai</strain>
        <tissue evidence="1">Leaf</tissue>
    </source>
</reference>
<keyword evidence="2" id="KW-1185">Reference proteome</keyword>
<proteinExistence type="predicted"/>
<evidence type="ECO:0000313" key="2">
    <source>
        <dbReference type="Proteomes" id="UP000479710"/>
    </source>
</evidence>
<accession>A0A6G1CLR3</accession>
<gene>
    <name evidence="1" type="ORF">E2562_034770</name>
</gene>
<name>A0A6G1CLR3_9ORYZ</name>
<dbReference type="EMBL" id="SPHZ02000009">
    <property type="protein sequence ID" value="KAF0900714.1"/>
    <property type="molecule type" value="Genomic_DNA"/>
</dbReference>
<comment type="caution">
    <text evidence="1">The sequence shown here is derived from an EMBL/GenBank/DDBJ whole genome shotgun (WGS) entry which is preliminary data.</text>
</comment>
<dbReference type="Proteomes" id="UP000479710">
    <property type="component" value="Unassembled WGS sequence"/>
</dbReference>
<dbReference type="AlphaFoldDB" id="A0A6G1CLR3"/>
<organism evidence="1 2">
    <name type="scientific">Oryza meyeriana var. granulata</name>
    <dbReference type="NCBI Taxonomy" id="110450"/>
    <lineage>
        <taxon>Eukaryota</taxon>
        <taxon>Viridiplantae</taxon>
        <taxon>Streptophyta</taxon>
        <taxon>Embryophyta</taxon>
        <taxon>Tracheophyta</taxon>
        <taxon>Spermatophyta</taxon>
        <taxon>Magnoliopsida</taxon>
        <taxon>Liliopsida</taxon>
        <taxon>Poales</taxon>
        <taxon>Poaceae</taxon>
        <taxon>BOP clade</taxon>
        <taxon>Oryzoideae</taxon>
        <taxon>Oryzeae</taxon>
        <taxon>Oryzinae</taxon>
        <taxon>Oryza</taxon>
        <taxon>Oryza meyeriana</taxon>
    </lineage>
</organism>
<evidence type="ECO:0000313" key="1">
    <source>
        <dbReference type="EMBL" id="KAF0900714.1"/>
    </source>
</evidence>